<dbReference type="EMBL" id="AHGT01000027">
    <property type="protein sequence ID" value="ESU37404.1"/>
    <property type="molecule type" value="Genomic_DNA"/>
</dbReference>
<accession>V6TFF6</accession>
<dbReference type="VEuPathDB" id="GiardiaDB:QR46_0794"/>
<sequence>MRQYDLYAGTARKINPRTALTTEGKSIFVVDFNFSCLRIPSMESPRDLRRLWDCILAMEDDDVYYSEACTGLVVTSFYGEKLQMVLKYLRDKLFSYTWSTLESFSQDDSGHIRVTALKGIIKYSRTVCSSMSFIHSHYCKELLVDLLTPEARDASFSYNSKDLLSPIYNRLCTFRELYCPSALRGASVQRPNLYIEGIRVATTPIKEVLLLYSELSPNHKEEVQEMVEGALLFDADRYLLDFTEFVSVQLNAPLGCHAVELFHHLSIFEEEMLSALHQILPVESKFDPAQTLARVCNAAICLGVKMHPERHWEGIRIIVDKLVKEEIPVHSTMVSFMDHTILAFIMNKRHREFVDIMTNIVCRGLTAANDVQCLFRSLFRVDTLTNHTGVHYAKLLDTIHNRLNSVISNGSCSIKEQMGLYAAAFINFHHVRGEMEALTKIMPHKPLFFCKLFEERILLDLFSRMTALRLGLTFMDQHLDKLSYILAELELFTVLTSIFTPCLTQLYAYVLIISTGCREARQIEAKSKALYAFVTTSGWKSSMPKIAGLIATLVQPVTSSNVEIGFSNIRLPETVKIALCGARFAAINVGADDRLRVVREDYLRKLTRNSCDTDCLNQLVSAGYFYVPISPEDMNFPLKLTDSLSNRTRSDNNTNSNSGNKEPKKLEIMARLSRMVKTSGRISVEDLVNACHEHYKATSTITKSEISDIVQRLTESDVLEWTGEKMLQWHD</sequence>
<dbReference type="Proteomes" id="UP000018320">
    <property type="component" value="Unassembled WGS sequence"/>
</dbReference>
<reference evidence="2 3" key="2">
    <citation type="journal article" date="2013" name="Genome Biol. Evol.">
        <title>Genome sequencing of Giardia lamblia genotypes A2 and B isolates (DH and GS) and comparative analysis with the genomes of genotypes A1 and E (WB and Pig).</title>
        <authorList>
            <person name="Adam R.D."/>
            <person name="Dahlstrom E.W."/>
            <person name="Martens C.A."/>
            <person name="Bruno D.P."/>
            <person name="Barbian K.D."/>
            <person name="Ricklefs S.M."/>
            <person name="Hernandez M.M."/>
            <person name="Narla N.P."/>
            <person name="Patel R.B."/>
            <person name="Porcella S.F."/>
            <person name="Nash T.E."/>
        </authorList>
    </citation>
    <scope>NUCLEOTIDE SEQUENCE [LARGE SCALE GENOMIC DNA]</scope>
    <source>
        <strain evidence="2 3">DH</strain>
    </source>
</reference>
<feature type="region of interest" description="Disordered" evidence="1">
    <location>
        <begin position="645"/>
        <end position="664"/>
    </location>
</feature>
<evidence type="ECO:0000256" key="1">
    <source>
        <dbReference type="SAM" id="MobiDB-lite"/>
    </source>
</evidence>
<dbReference type="VEuPathDB" id="GiardiaDB:DHA2_151838"/>
<organism evidence="2 3">
    <name type="scientific">Giardia intestinalis</name>
    <name type="common">Giardia lamblia</name>
    <dbReference type="NCBI Taxonomy" id="5741"/>
    <lineage>
        <taxon>Eukaryota</taxon>
        <taxon>Metamonada</taxon>
        <taxon>Diplomonadida</taxon>
        <taxon>Hexamitidae</taxon>
        <taxon>Giardiinae</taxon>
        <taxon>Giardia</taxon>
    </lineage>
</organism>
<reference evidence="3" key="1">
    <citation type="submission" date="2012-02" db="EMBL/GenBank/DDBJ databases">
        <title>Genome sequencing of Giardia lamblia Genotypes A2 and B isolates (DH and GS) and comparative analysis with the genomes of Genotypes A1 and E (WB and Pig).</title>
        <authorList>
            <person name="Adam R."/>
            <person name="Dahlstrom E."/>
            <person name="Martens C."/>
            <person name="Bruno D."/>
            <person name="Barbian K."/>
            <person name="Porcella S.F."/>
            <person name="Nash T."/>
        </authorList>
    </citation>
    <scope>NUCLEOTIDE SEQUENCE</scope>
    <source>
        <strain evidence="3">DH</strain>
    </source>
</reference>
<dbReference type="AlphaFoldDB" id="V6TFF6"/>
<name>V6TFF6_GIAIN</name>
<evidence type="ECO:0000313" key="3">
    <source>
        <dbReference type="Proteomes" id="UP000018320"/>
    </source>
</evidence>
<dbReference type="VEuPathDB" id="GiardiaDB:GL50581_1728"/>
<feature type="compositionally biased region" description="Low complexity" evidence="1">
    <location>
        <begin position="645"/>
        <end position="658"/>
    </location>
</feature>
<comment type="caution">
    <text evidence="2">The sequence shown here is derived from an EMBL/GenBank/DDBJ whole genome shotgun (WGS) entry which is preliminary data.</text>
</comment>
<dbReference type="VEuPathDB" id="GiardiaDB:GL50803_00137751"/>
<evidence type="ECO:0000313" key="2">
    <source>
        <dbReference type="EMBL" id="ESU37404.1"/>
    </source>
</evidence>
<proteinExistence type="predicted"/>
<gene>
    <name evidence="2" type="ORF">DHA2_151838</name>
</gene>
<protein>
    <submittedName>
        <fullName evidence="2">Uncharacterized protein</fullName>
    </submittedName>
</protein>